<feature type="compositionally biased region" description="Basic and acidic residues" evidence="1">
    <location>
        <begin position="87"/>
        <end position="109"/>
    </location>
</feature>
<dbReference type="Proteomes" id="UP001215151">
    <property type="component" value="Unassembled WGS sequence"/>
</dbReference>
<sequence length="875" mass="97249">MTPTDAALLKWFNTKLGSLYNDIDHNASGTEECALGVCLFLRTFKDKAGTYDFDLDPPELVHTNDRDRYLFNIKIKTIRSPAGLNDPRADDVRSSGPEQHHQAPDSEDRGTTYLYSFKVRRIHGTYRSDLANSSDLVPMNVHELCFRDAEIQTSEPNGPNKSELLPEGVLHEYMQRLHEGGLSALLAQSCPIHLVPTPKPRIDKYIWPAIEIFVSISWLYQATEEVYNFDGMHEVLHFEGLPSVSFSSQSGVIVFTFRVRLDLNNVTGGGPDSVKFISVSFAIMTTFKTEGALDIWKIDQYSTRPSYIGPSLPSVVSDMTDIIKTIANEYIPSLWRLGFHVIYASLDWDAVTQCVVSPPPSGADQSGVTSGGPLMYGWDFVMAIPQESINTHYKGRVEYHFKKPGKGEGEVIHNGLRCTTLRIELLSHEHAIFWVSIDRITHSRPNDEGWSVRPFRLAFHTKLGMRIAPASYTSATGYSVWEVYIDTSADVSFLPQYSALSHGIYNIVDLVKSEFIPFLTKDKHNVIAHVPVLLAAVEGSTSPYAMKNAKFCTTFSCNIESVTKENWHKTITGRRRAAAPILLIYGKQPGADRTPCIPPSWGPYAFQTKYGNGLSTGTVAIAKDTYIRYVIPAQLARLNDITALVPTIQLACNCSCDDVVYLESSGDGLKATAEMWKPDTARPWSSQTYTFEFERTSSCDVQTVIDEVRKIKKLYECKTSNTLTISDRAILGAGPTANIKGNIELRCIESKATARLTWTWNVIPDTDVDVPSVETLLASVMTIPSPAESMVRGDVRAEDESDKESRILAKRLKDAFRAVVQRAKLPIPIAGIPAVAKACGHLDHDKTVRCNENGDLVLGVYPRTENSAETPSILR</sequence>
<keyword evidence="3" id="KW-1185">Reference proteome</keyword>
<dbReference type="EMBL" id="JAPEVG010000271">
    <property type="protein sequence ID" value="KAJ8469853.1"/>
    <property type="molecule type" value="Genomic_DNA"/>
</dbReference>
<organism evidence="2 3">
    <name type="scientific">Trametes cubensis</name>
    <dbReference type="NCBI Taxonomy" id="1111947"/>
    <lineage>
        <taxon>Eukaryota</taxon>
        <taxon>Fungi</taxon>
        <taxon>Dikarya</taxon>
        <taxon>Basidiomycota</taxon>
        <taxon>Agaricomycotina</taxon>
        <taxon>Agaricomycetes</taxon>
        <taxon>Polyporales</taxon>
        <taxon>Polyporaceae</taxon>
        <taxon>Trametes</taxon>
    </lineage>
</organism>
<comment type="caution">
    <text evidence="2">The sequence shown here is derived from an EMBL/GenBank/DDBJ whole genome shotgun (WGS) entry which is preliminary data.</text>
</comment>
<dbReference type="AlphaFoldDB" id="A0AAD7TN73"/>
<protein>
    <submittedName>
        <fullName evidence="2">Uncharacterized protein</fullName>
    </submittedName>
</protein>
<evidence type="ECO:0000256" key="1">
    <source>
        <dbReference type="SAM" id="MobiDB-lite"/>
    </source>
</evidence>
<accession>A0AAD7TN73</accession>
<name>A0AAD7TN73_9APHY</name>
<evidence type="ECO:0000313" key="3">
    <source>
        <dbReference type="Proteomes" id="UP001215151"/>
    </source>
</evidence>
<reference evidence="2" key="1">
    <citation type="submission" date="2022-11" db="EMBL/GenBank/DDBJ databases">
        <title>Genome Sequence of Cubamyces cubensis.</title>
        <authorList>
            <person name="Buettner E."/>
        </authorList>
    </citation>
    <scope>NUCLEOTIDE SEQUENCE</scope>
    <source>
        <strain evidence="2">MPL-01</strain>
    </source>
</reference>
<feature type="region of interest" description="Disordered" evidence="1">
    <location>
        <begin position="82"/>
        <end position="109"/>
    </location>
</feature>
<evidence type="ECO:0000313" key="2">
    <source>
        <dbReference type="EMBL" id="KAJ8469853.1"/>
    </source>
</evidence>
<proteinExistence type="predicted"/>
<gene>
    <name evidence="2" type="ORF">ONZ51_g8705</name>
</gene>